<evidence type="ECO:0000313" key="2">
    <source>
        <dbReference type="EMBL" id="EEU34662.1"/>
    </source>
</evidence>
<dbReference type="InParanoid" id="C7ZMY0"/>
<evidence type="ECO:0000313" key="3">
    <source>
        <dbReference type="Proteomes" id="UP000005206"/>
    </source>
</evidence>
<dbReference type="Proteomes" id="UP000005206">
    <property type="component" value="Chromosome 3"/>
</dbReference>
<protein>
    <recommendedName>
        <fullName evidence="1">Tse2 ADP-ribosyltransferase toxin domain-containing protein</fullName>
    </recommendedName>
</protein>
<dbReference type="AlphaFoldDB" id="C7ZMY0"/>
<dbReference type="InterPro" id="IPR041018">
    <property type="entry name" value="ADPRTs_Tse2"/>
</dbReference>
<gene>
    <name evidence="2" type="ORF">NECHADRAFT_34809</name>
</gene>
<dbReference type="eggNOG" id="ENOG502RPI0">
    <property type="taxonomic scope" value="Eukaryota"/>
</dbReference>
<evidence type="ECO:0000259" key="1">
    <source>
        <dbReference type="Pfam" id="PF18648"/>
    </source>
</evidence>
<dbReference type="KEGG" id="nhe:NECHADRAFT_34809"/>
<dbReference type="OMA" id="HEFRDHY"/>
<dbReference type="GeneID" id="9678766"/>
<dbReference type="VEuPathDB" id="FungiDB:NECHADRAFT_34809"/>
<reference evidence="2 3" key="1">
    <citation type="journal article" date="2009" name="PLoS Genet.">
        <title>The genome of Nectria haematococca: contribution of supernumerary chromosomes to gene expansion.</title>
        <authorList>
            <person name="Coleman J.J."/>
            <person name="Rounsley S.D."/>
            <person name="Rodriguez-Carres M."/>
            <person name="Kuo A."/>
            <person name="Wasmann C.C."/>
            <person name="Grimwood J."/>
            <person name="Schmutz J."/>
            <person name="Taga M."/>
            <person name="White G.J."/>
            <person name="Zhou S."/>
            <person name="Schwartz D.C."/>
            <person name="Freitag M."/>
            <person name="Ma L.J."/>
            <person name="Danchin E.G."/>
            <person name="Henrissat B."/>
            <person name="Coutinho P.M."/>
            <person name="Nelson D.R."/>
            <person name="Straney D."/>
            <person name="Napoli C.A."/>
            <person name="Barker B.M."/>
            <person name="Gribskov M."/>
            <person name="Rep M."/>
            <person name="Kroken S."/>
            <person name="Molnar I."/>
            <person name="Rensing C."/>
            <person name="Kennell J.C."/>
            <person name="Zamora J."/>
            <person name="Farman M.L."/>
            <person name="Selker E.U."/>
            <person name="Salamov A."/>
            <person name="Shapiro H."/>
            <person name="Pangilinan J."/>
            <person name="Lindquist E."/>
            <person name="Lamers C."/>
            <person name="Grigoriev I.V."/>
            <person name="Geiser D.M."/>
            <person name="Covert S.F."/>
            <person name="Temporini E."/>
            <person name="Vanetten H.D."/>
        </authorList>
    </citation>
    <scope>NUCLEOTIDE SEQUENCE [LARGE SCALE GENOMIC DNA]</scope>
    <source>
        <strain evidence="3">ATCC MYA-4622 / CBS 123669 / FGSC 9596 / NRRL 45880 / 77-13-4</strain>
    </source>
</reference>
<organism evidence="2 3">
    <name type="scientific">Fusarium vanettenii (strain ATCC MYA-4622 / CBS 123669 / FGSC 9596 / NRRL 45880 / 77-13-4)</name>
    <name type="common">Fusarium solani subsp. pisi</name>
    <dbReference type="NCBI Taxonomy" id="660122"/>
    <lineage>
        <taxon>Eukaryota</taxon>
        <taxon>Fungi</taxon>
        <taxon>Dikarya</taxon>
        <taxon>Ascomycota</taxon>
        <taxon>Pezizomycotina</taxon>
        <taxon>Sordariomycetes</taxon>
        <taxon>Hypocreomycetidae</taxon>
        <taxon>Hypocreales</taxon>
        <taxon>Nectriaceae</taxon>
        <taxon>Fusarium</taxon>
        <taxon>Fusarium solani species complex</taxon>
        <taxon>Fusarium vanettenii</taxon>
    </lineage>
</organism>
<sequence>MSTSNLISLFKKFPKELFRVNNDPLVKLRVLRPNRHIYDIVLQNGLALPKALNPSSYIAPNGASLRPNSQYQQSLVSWRFRGNDTIVYSVPEGTTLPDNLLLVHERSDHYSLQPAMAMTTKLLHLDLNTKITQFLMNNAMVFAREEWLEVYPKATETSESKGRRT</sequence>
<dbReference type="Pfam" id="PF18648">
    <property type="entry name" value="ADPRTs_Tse2"/>
    <property type="match status" value="1"/>
</dbReference>
<dbReference type="EMBL" id="GG698959">
    <property type="protein sequence ID" value="EEU34662.1"/>
    <property type="molecule type" value="Genomic_DNA"/>
</dbReference>
<feature type="domain" description="Tse2 ADP-ribosyltransferase toxin" evidence="1">
    <location>
        <begin position="15"/>
        <end position="147"/>
    </location>
</feature>
<name>C7ZMY0_FUSV7</name>
<accession>C7ZMY0</accession>
<dbReference type="OrthoDB" id="10266325at2759"/>
<proteinExistence type="predicted"/>
<dbReference type="RefSeq" id="XP_003040375.1">
    <property type="nucleotide sequence ID" value="XM_003040329.1"/>
</dbReference>
<dbReference type="HOGENOM" id="CLU_113396_0_0_1"/>
<keyword evidence="3" id="KW-1185">Reference proteome</keyword>